<evidence type="ECO:0000256" key="1">
    <source>
        <dbReference type="SAM" id="MobiDB-lite"/>
    </source>
</evidence>
<name>A0A6J4I8Z5_9MICC</name>
<dbReference type="EMBL" id="CADCTE010000105">
    <property type="protein sequence ID" value="CAA9245856.1"/>
    <property type="molecule type" value="Genomic_DNA"/>
</dbReference>
<feature type="region of interest" description="Disordered" evidence="1">
    <location>
        <begin position="1"/>
        <end position="31"/>
    </location>
</feature>
<sequence>MGFAGMLGCRAGGRRNRPEGPSALNTCRTGPRPALGVDDAGGVSSLRACRLSFEALAYSVRLEEAH</sequence>
<accession>A0A6J4I8Z5</accession>
<gene>
    <name evidence="2" type="ORF">AVDCRST_MAG83-1896</name>
</gene>
<evidence type="ECO:0000313" key="2">
    <source>
        <dbReference type="EMBL" id="CAA9245856.1"/>
    </source>
</evidence>
<organism evidence="2">
    <name type="scientific">uncultured Arthrobacter sp</name>
    <dbReference type="NCBI Taxonomy" id="114050"/>
    <lineage>
        <taxon>Bacteria</taxon>
        <taxon>Bacillati</taxon>
        <taxon>Actinomycetota</taxon>
        <taxon>Actinomycetes</taxon>
        <taxon>Micrococcales</taxon>
        <taxon>Micrococcaceae</taxon>
        <taxon>Arthrobacter</taxon>
        <taxon>environmental samples</taxon>
    </lineage>
</organism>
<proteinExistence type="predicted"/>
<protein>
    <submittedName>
        <fullName evidence="2">Uncharacterized protein</fullName>
    </submittedName>
</protein>
<reference evidence="2" key="1">
    <citation type="submission" date="2020-02" db="EMBL/GenBank/DDBJ databases">
        <authorList>
            <person name="Meier V. D."/>
        </authorList>
    </citation>
    <scope>NUCLEOTIDE SEQUENCE</scope>
    <source>
        <strain evidence="2">AVDCRST_MAG83</strain>
    </source>
</reference>
<dbReference type="AlphaFoldDB" id="A0A6J4I8Z5"/>